<protein>
    <recommendedName>
        <fullName evidence="1">Lon N-terminal domain-containing protein</fullName>
    </recommendedName>
</protein>
<dbReference type="InterPro" id="IPR003111">
    <property type="entry name" value="Lon_prtase_N"/>
</dbReference>
<dbReference type="EMBL" id="JABBNB010000011">
    <property type="protein sequence ID" value="NMO02013.1"/>
    <property type="molecule type" value="Genomic_DNA"/>
</dbReference>
<evidence type="ECO:0000259" key="1">
    <source>
        <dbReference type="PROSITE" id="PS51787"/>
    </source>
</evidence>
<dbReference type="InterPro" id="IPR015947">
    <property type="entry name" value="PUA-like_sf"/>
</dbReference>
<proteinExistence type="predicted"/>
<keyword evidence="3" id="KW-1185">Reference proteome</keyword>
<dbReference type="PROSITE" id="PS51787">
    <property type="entry name" value="LON_N"/>
    <property type="match status" value="1"/>
</dbReference>
<evidence type="ECO:0000313" key="2">
    <source>
        <dbReference type="EMBL" id="NMO02013.1"/>
    </source>
</evidence>
<dbReference type="Pfam" id="PF02190">
    <property type="entry name" value="LON_substr_bdg"/>
    <property type="match status" value="1"/>
</dbReference>
<sequence length="211" mass="23895">MTEMPMFPLGSALMPGEHLPLRIFEPRYREMLQDCIDSGDMRFGVVLIERGSEVGGGDIRTDVGTIAEVIEHRRSAGGTWALLCRGVERIRIDEWLDDAPYPRARVSTWPDPPITPKEWDRWLIQLEQASTRLIDFLASYTHENKQDLPLPRLARPDLPASEYTYATAAFMPITQADRHRALCAPDVGTRARVLAEAITDAHSALQFRLQE</sequence>
<dbReference type="AlphaFoldDB" id="A0A848L047"/>
<evidence type="ECO:0000313" key="3">
    <source>
        <dbReference type="Proteomes" id="UP000550729"/>
    </source>
</evidence>
<name>A0A848L047_9ACTN</name>
<feature type="domain" description="Lon N-terminal" evidence="1">
    <location>
        <begin position="1"/>
        <end position="202"/>
    </location>
</feature>
<gene>
    <name evidence="2" type="ORF">HH308_12400</name>
</gene>
<comment type="caution">
    <text evidence="2">The sequence shown here is derived from an EMBL/GenBank/DDBJ whole genome shotgun (WGS) entry which is preliminary data.</text>
</comment>
<reference evidence="2 3" key="1">
    <citation type="submission" date="2020-04" db="EMBL/GenBank/DDBJ databases">
        <title>Gordonia sp. nov. TBRC 11910.</title>
        <authorList>
            <person name="Suriyachadkun C."/>
        </authorList>
    </citation>
    <scope>NUCLEOTIDE SEQUENCE [LARGE SCALE GENOMIC DNA]</scope>
    <source>
        <strain evidence="2 3">TBRC 11910</strain>
    </source>
</reference>
<dbReference type="SUPFAM" id="SSF88697">
    <property type="entry name" value="PUA domain-like"/>
    <property type="match status" value="1"/>
</dbReference>
<organism evidence="2 3">
    <name type="scientific">Gordonia asplenii</name>
    <dbReference type="NCBI Taxonomy" id="2725283"/>
    <lineage>
        <taxon>Bacteria</taxon>
        <taxon>Bacillati</taxon>
        <taxon>Actinomycetota</taxon>
        <taxon>Actinomycetes</taxon>
        <taxon>Mycobacteriales</taxon>
        <taxon>Gordoniaceae</taxon>
        <taxon>Gordonia</taxon>
    </lineage>
</organism>
<dbReference type="Proteomes" id="UP000550729">
    <property type="component" value="Unassembled WGS sequence"/>
</dbReference>
<accession>A0A848L047</accession>
<dbReference type="Gene3D" id="2.30.130.40">
    <property type="entry name" value="LON domain-like"/>
    <property type="match status" value="1"/>
</dbReference>
<dbReference type="PANTHER" id="PTHR46732:SF8">
    <property type="entry name" value="ATP-DEPENDENT PROTEASE LA (LON) DOMAIN PROTEIN"/>
    <property type="match status" value="1"/>
</dbReference>
<dbReference type="RefSeq" id="WP_170194519.1">
    <property type="nucleotide sequence ID" value="NZ_JABBNB010000011.1"/>
</dbReference>
<dbReference type="SMART" id="SM00464">
    <property type="entry name" value="LON"/>
    <property type="match status" value="1"/>
</dbReference>
<dbReference type="InterPro" id="IPR046336">
    <property type="entry name" value="Lon_prtase_N_sf"/>
</dbReference>
<dbReference type="PANTHER" id="PTHR46732">
    <property type="entry name" value="ATP-DEPENDENT PROTEASE LA (LON) DOMAIN PROTEIN"/>
    <property type="match status" value="1"/>
</dbReference>